<name>A0A1X1ZI24_MYCNO</name>
<sequence>MPRTFTLFEHYPATVEQVYAAFADEHYWRARLADSGADVVALDSMTVSPDGRVYVATTQSIRREKLPALAAQFHPGNLDVTRRETWHPVRDGQARAQVTGKVVGAPAKLSGDAVLAPAADGCELRLTATVQVDIPLVGGKIENFIGGQLAELITAEQRFTSIWLKQGGATGTE</sequence>
<proteinExistence type="predicted"/>
<dbReference type="AlphaFoldDB" id="A0A1X1ZI24"/>
<protein>
    <recommendedName>
        <fullName evidence="3">DUF2505 domain-containing protein</fullName>
    </recommendedName>
</protein>
<reference evidence="1 2" key="1">
    <citation type="submission" date="2016-01" db="EMBL/GenBank/DDBJ databases">
        <title>The new phylogeny of the genus Mycobacterium.</title>
        <authorList>
            <person name="Tarcisio F."/>
            <person name="Conor M."/>
            <person name="Antonella G."/>
            <person name="Elisabetta G."/>
            <person name="Giulia F.S."/>
            <person name="Sara T."/>
            <person name="Anna F."/>
            <person name="Clotilde B."/>
            <person name="Roberto B."/>
            <person name="Veronica D.S."/>
            <person name="Fabio R."/>
            <person name="Monica P."/>
            <person name="Olivier J."/>
            <person name="Enrico T."/>
            <person name="Nicola S."/>
        </authorList>
    </citation>
    <scope>NUCLEOTIDE SEQUENCE [LARGE SCALE GENOMIC DNA]</scope>
    <source>
        <strain evidence="1 2">DSM 44164</strain>
    </source>
</reference>
<gene>
    <name evidence="1" type="ORF">AWC18_06385</name>
</gene>
<dbReference type="Pfam" id="PF10698">
    <property type="entry name" value="DUF2505"/>
    <property type="match status" value="1"/>
</dbReference>
<evidence type="ECO:0000313" key="2">
    <source>
        <dbReference type="Proteomes" id="UP000193108"/>
    </source>
</evidence>
<organism evidence="1 2">
    <name type="scientific">Mycolicibacter nonchromogenicus</name>
    <name type="common">Mycobacterium nonchromogenicum</name>
    <dbReference type="NCBI Taxonomy" id="1782"/>
    <lineage>
        <taxon>Bacteria</taxon>
        <taxon>Bacillati</taxon>
        <taxon>Actinomycetota</taxon>
        <taxon>Actinomycetes</taxon>
        <taxon>Mycobacteriales</taxon>
        <taxon>Mycobacteriaceae</taxon>
        <taxon>Mycolicibacter</taxon>
    </lineage>
</organism>
<dbReference type="Gene3D" id="3.30.530.20">
    <property type="match status" value="1"/>
</dbReference>
<evidence type="ECO:0000313" key="1">
    <source>
        <dbReference type="EMBL" id="ORW22958.1"/>
    </source>
</evidence>
<dbReference type="STRING" id="1782.AWC18_06385"/>
<dbReference type="SUPFAM" id="SSF55961">
    <property type="entry name" value="Bet v1-like"/>
    <property type="match status" value="1"/>
</dbReference>
<dbReference type="InterPro" id="IPR019639">
    <property type="entry name" value="DUF2505"/>
</dbReference>
<dbReference type="RefSeq" id="WP_085138124.1">
    <property type="nucleotide sequence ID" value="NZ_LQPI01000032.1"/>
</dbReference>
<comment type="caution">
    <text evidence="1">The sequence shown here is derived from an EMBL/GenBank/DDBJ whole genome shotgun (WGS) entry which is preliminary data.</text>
</comment>
<dbReference type="InterPro" id="IPR023393">
    <property type="entry name" value="START-like_dom_sf"/>
</dbReference>
<accession>A0A1X1ZI24</accession>
<dbReference type="Proteomes" id="UP000193108">
    <property type="component" value="Unassembled WGS sequence"/>
</dbReference>
<dbReference type="EMBL" id="LQPI01000032">
    <property type="protein sequence ID" value="ORW22958.1"/>
    <property type="molecule type" value="Genomic_DNA"/>
</dbReference>
<evidence type="ECO:0008006" key="3">
    <source>
        <dbReference type="Google" id="ProtNLM"/>
    </source>
</evidence>
<keyword evidence="2" id="KW-1185">Reference proteome</keyword>